<gene>
    <name evidence="1" type="ORF">FB562_0702</name>
</gene>
<dbReference type="InterPro" id="IPR011990">
    <property type="entry name" value="TPR-like_helical_dom_sf"/>
</dbReference>
<evidence type="ECO:0000313" key="2">
    <source>
        <dbReference type="Proteomes" id="UP000317998"/>
    </source>
</evidence>
<evidence type="ECO:0000313" key="1">
    <source>
        <dbReference type="EMBL" id="TQL47636.1"/>
    </source>
</evidence>
<dbReference type="AlphaFoldDB" id="A0A542YHR3"/>
<dbReference type="SUPFAM" id="SSF48452">
    <property type="entry name" value="TPR-like"/>
    <property type="match status" value="1"/>
</dbReference>
<dbReference type="Proteomes" id="UP000317998">
    <property type="component" value="Unassembled WGS sequence"/>
</dbReference>
<keyword evidence="2" id="KW-1185">Reference proteome</keyword>
<reference evidence="1 2" key="1">
    <citation type="submission" date="2019-06" db="EMBL/GenBank/DDBJ databases">
        <title>Sequencing the genomes of 1000 actinobacteria strains.</title>
        <authorList>
            <person name="Klenk H.-P."/>
        </authorList>
    </citation>
    <scope>NUCLEOTIDE SEQUENCE [LARGE SCALE GENOMIC DNA]</scope>
    <source>
        <strain evidence="1 2">DSM 26477</strain>
    </source>
</reference>
<name>A0A542YHR3_9MICO</name>
<sequence>MSMIPPSASTLRGAVDLSGLVQRAAQPAASAAPATGAANGAQQASGPIPVPSLVVDSDDAAFTGLLELSNTVPIIVEFHAGQAWAGIAAAVRSYGGRLLLASVDATRSPQLQQAFSVAAVPTVAAVIGGRPLALFEGEIADDQLRQMLDQVLTLAAQNGVTGTVTVDGEEGEPAEPVEEPLPPHHQEAYDAIDRGDYPAAIAAYQTAIAQDPRDQLAVAGLAQVSLLNRLSGKTAAEIRTAAGDAPGDIEAQLAVADLDVSGGHLEDAFGRLLDLFPSLDAEAKNGVRTRLLEYFEIAGVEDPRVVAARRRLTTLLF</sequence>
<dbReference type="Gene3D" id="3.40.30.10">
    <property type="entry name" value="Glutaredoxin"/>
    <property type="match status" value="1"/>
</dbReference>
<dbReference type="InterPro" id="IPR036249">
    <property type="entry name" value="Thioredoxin-like_sf"/>
</dbReference>
<proteinExistence type="predicted"/>
<dbReference type="OrthoDB" id="5181746at2"/>
<dbReference type="SUPFAM" id="SSF52833">
    <property type="entry name" value="Thioredoxin-like"/>
    <property type="match status" value="1"/>
</dbReference>
<organism evidence="1 2">
    <name type="scientific">Homoserinimonas aerilata</name>
    <dbReference type="NCBI Taxonomy" id="1162970"/>
    <lineage>
        <taxon>Bacteria</taxon>
        <taxon>Bacillati</taxon>
        <taxon>Actinomycetota</taxon>
        <taxon>Actinomycetes</taxon>
        <taxon>Micrococcales</taxon>
        <taxon>Microbacteriaceae</taxon>
        <taxon>Homoserinimonas</taxon>
    </lineage>
</organism>
<dbReference type="Gene3D" id="1.25.40.10">
    <property type="entry name" value="Tetratricopeptide repeat domain"/>
    <property type="match status" value="1"/>
</dbReference>
<dbReference type="RefSeq" id="WP_141879862.1">
    <property type="nucleotide sequence ID" value="NZ_VFOM01000001.1"/>
</dbReference>
<dbReference type="Pfam" id="PF14561">
    <property type="entry name" value="TPR_20"/>
    <property type="match status" value="1"/>
</dbReference>
<protein>
    <submittedName>
        <fullName evidence="1">Putative thioredoxin</fullName>
    </submittedName>
</protein>
<dbReference type="EMBL" id="VFOM01000001">
    <property type="protein sequence ID" value="TQL47636.1"/>
    <property type="molecule type" value="Genomic_DNA"/>
</dbReference>
<comment type="caution">
    <text evidence="1">The sequence shown here is derived from an EMBL/GenBank/DDBJ whole genome shotgun (WGS) entry which is preliminary data.</text>
</comment>
<accession>A0A542YHR3</accession>